<dbReference type="AlphaFoldDB" id="A0A7W7GXQ5"/>
<keyword evidence="2" id="KW-1185">Reference proteome</keyword>
<evidence type="ECO:0000313" key="1">
    <source>
        <dbReference type="EMBL" id="MBB4740270.1"/>
    </source>
</evidence>
<comment type="caution">
    <text evidence="1">The sequence shown here is derived from an EMBL/GenBank/DDBJ whole genome shotgun (WGS) entry which is preliminary data.</text>
</comment>
<evidence type="ECO:0000313" key="2">
    <source>
        <dbReference type="Proteomes" id="UP000546162"/>
    </source>
</evidence>
<name>A0A7W7GXQ5_9ACTN</name>
<proteinExistence type="predicted"/>
<protein>
    <recommendedName>
        <fullName evidence="3">DNA-binding protein</fullName>
    </recommendedName>
</protein>
<dbReference type="EMBL" id="JACHNB010000001">
    <property type="protein sequence ID" value="MBB4740270.1"/>
    <property type="molecule type" value="Genomic_DNA"/>
</dbReference>
<dbReference type="RefSeq" id="WP_185040699.1">
    <property type="nucleotide sequence ID" value="NZ_BAABFG010000005.1"/>
</dbReference>
<dbReference type="Proteomes" id="UP000546162">
    <property type="component" value="Unassembled WGS sequence"/>
</dbReference>
<sequence>MSEALLEAGAILPGTPADAGLDMMTARAYRHPVLDGRTVVRVTGATVGPAEDLSMEFLGFDAAGAVPVGHGRRSALGFPAWALVHDPAHGRHALALVKDMERLARTARHKPGRAREGYAALAGRLEAAAPRLLPTFWEQAGRAFLAAGNQRMAGTCFSDARRAEQVHGLAVDEDRVRDVHLEFALAGGLTAAMLTAYARGVAERRPPAEAFELVRSLTLRRVAGGSAPHAGMVTELARLARAAGRTADRETDEVVARLLGYPAMARSHPAVWKSLRTSLIRLGRRDATVRARLLEIMPDPPGWQTDIRDQWLELLEATGAAADLAAPDAPARRWLERFLDLRRFAVRDSRRNARLLALVERLAPRLVTEGEVVLATHPSTADLDVLDLCLATGVPADIGADGYQHGLEVTAWVDDTGAGRRDLAAIAADPRLRPLLRRGVRSALGRFPDNGSLTSPPFGDAVIGQVFGAAGIRAVLIELIHDLVGRAGAGAVAGLSRSLTGLAPLWSPAGMALAPDAFRALLEVDVPAVLARTLRAGLLAELTWPAYERAASRLSRIDVGLAWPELVLHDDRAAQVISPEGSVTEHVFRFPAAGQRHAPRRSWNQLGCLYVDGDLLVYWHGDGVQAGYWSSRPDRLIEGEWQLHPAHGFWSPPLPVPGGGLTTGQQTVHAGDTRVLSADGWHLAGDGRAYWRHEPADPNAGVLHRTWRWRQFDPRTGRAGPPGLPAFFAEAGDALIPGDSWLRPVPAEFAGSPLGVRDGLAGWRAIRTADGSEAGMGVDGRAAVLSGSPDLPYPGTLAGALSLPAAEAPLLITRAGRHLRIWTSDGEHLLEEHHLPAATLPPLDWWHALRARDEAGSAALRGLDETTAAALLAVDDAVADPDALRAAVAATVRTHLPAVTDTVLADRIADVAAHAVRLRRRIAEIATRTRRSSR</sequence>
<evidence type="ECO:0008006" key="3">
    <source>
        <dbReference type="Google" id="ProtNLM"/>
    </source>
</evidence>
<accession>A0A7W7GXQ5</accession>
<gene>
    <name evidence="1" type="ORF">BJY16_003729</name>
</gene>
<organism evidence="1 2">
    <name type="scientific">Actinoplanes octamycinicus</name>
    <dbReference type="NCBI Taxonomy" id="135948"/>
    <lineage>
        <taxon>Bacteria</taxon>
        <taxon>Bacillati</taxon>
        <taxon>Actinomycetota</taxon>
        <taxon>Actinomycetes</taxon>
        <taxon>Micromonosporales</taxon>
        <taxon>Micromonosporaceae</taxon>
        <taxon>Actinoplanes</taxon>
    </lineage>
</organism>
<reference evidence="1 2" key="1">
    <citation type="submission" date="2020-08" db="EMBL/GenBank/DDBJ databases">
        <title>Sequencing the genomes of 1000 actinobacteria strains.</title>
        <authorList>
            <person name="Klenk H.-P."/>
        </authorList>
    </citation>
    <scope>NUCLEOTIDE SEQUENCE [LARGE SCALE GENOMIC DNA]</scope>
    <source>
        <strain evidence="1 2">DSM 45809</strain>
    </source>
</reference>